<dbReference type="Proteomes" id="UP000431901">
    <property type="component" value="Unassembled WGS sequence"/>
</dbReference>
<sequence>MAMAHWLQAVTDEDAAALRSDPSSIERLDTPLSCWTHLYAAVEYFAGPLKSGESLTTARLETGWFHLLSTDDVTENAQRLTGMDLERLREQVRRADFDELIDEHELYELELLDAAEAPDFIADETERLADFYTEAAGKNLGVVFYIT</sequence>
<name>A0A6I4WBU7_9ACTN</name>
<dbReference type="AlphaFoldDB" id="A0A6I4WBU7"/>
<dbReference type="InterPro" id="IPR035944">
    <property type="entry name" value="YfbM-like_sf"/>
</dbReference>
<dbReference type="InterPro" id="IPR015068">
    <property type="entry name" value="DUF1877"/>
</dbReference>
<dbReference type="Gene3D" id="3.40.1760.10">
    <property type="entry name" value="YfbM-like super family"/>
    <property type="match status" value="1"/>
</dbReference>
<protein>
    <submittedName>
        <fullName evidence="1">DUF1877 family protein</fullName>
    </submittedName>
</protein>
<reference evidence="1 2" key="1">
    <citation type="submission" date="2019-12" db="EMBL/GenBank/DDBJ databases">
        <title>Nocardia macrotermitis sp. nov. and Nocardia aurantia sp. nov., isolated from the gut of the fungus growing-termite Macrotermes natalensis.</title>
        <authorList>
            <person name="Christine B."/>
            <person name="Rene B."/>
        </authorList>
    </citation>
    <scope>NUCLEOTIDE SEQUENCE [LARGE SCALE GENOMIC DNA]</scope>
    <source>
        <strain evidence="1 2">DSM 102126</strain>
    </source>
</reference>
<evidence type="ECO:0000313" key="2">
    <source>
        <dbReference type="Proteomes" id="UP000431901"/>
    </source>
</evidence>
<accession>A0A6I4WBU7</accession>
<keyword evidence="2" id="KW-1185">Reference proteome</keyword>
<proteinExistence type="predicted"/>
<dbReference type="RefSeq" id="WP_161103971.1">
    <property type="nucleotide sequence ID" value="NZ_JBHLYI010000026.1"/>
</dbReference>
<comment type="caution">
    <text evidence="1">The sequence shown here is derived from an EMBL/GenBank/DDBJ whole genome shotgun (WGS) entry which is preliminary data.</text>
</comment>
<dbReference type="EMBL" id="WUTW01000003">
    <property type="protein sequence ID" value="MXQ65745.1"/>
    <property type="molecule type" value="Genomic_DNA"/>
</dbReference>
<dbReference type="Pfam" id="PF08974">
    <property type="entry name" value="DUF1877"/>
    <property type="match status" value="1"/>
</dbReference>
<organism evidence="1 2">
    <name type="scientific">Actinomadura rayongensis</name>
    <dbReference type="NCBI Taxonomy" id="1429076"/>
    <lineage>
        <taxon>Bacteria</taxon>
        <taxon>Bacillati</taxon>
        <taxon>Actinomycetota</taxon>
        <taxon>Actinomycetes</taxon>
        <taxon>Streptosporangiales</taxon>
        <taxon>Thermomonosporaceae</taxon>
        <taxon>Actinomadura</taxon>
    </lineage>
</organism>
<gene>
    <name evidence="1" type="ORF">GQ466_17105</name>
</gene>
<dbReference type="OrthoDB" id="10004664at2"/>
<evidence type="ECO:0000313" key="1">
    <source>
        <dbReference type="EMBL" id="MXQ65745.1"/>
    </source>
</evidence>